<sequence length="56" mass="6864">MHNLEVKDHLKLITADTEVMRTRAHCITNFCNKQVTDKWRPRLLNVHIYYKHVYLR</sequence>
<reference evidence="1" key="2">
    <citation type="journal article" date="2015" name="Data Brief">
        <title>Shoot transcriptome of the giant reed, Arundo donax.</title>
        <authorList>
            <person name="Barrero R.A."/>
            <person name="Guerrero F.D."/>
            <person name="Moolhuijzen P."/>
            <person name="Goolsby J.A."/>
            <person name="Tidwell J."/>
            <person name="Bellgard S.E."/>
            <person name="Bellgard M.I."/>
        </authorList>
    </citation>
    <scope>NUCLEOTIDE SEQUENCE</scope>
    <source>
        <tissue evidence="1">Shoot tissue taken approximately 20 cm above the soil surface</tissue>
    </source>
</reference>
<proteinExistence type="predicted"/>
<evidence type="ECO:0000313" key="1">
    <source>
        <dbReference type="EMBL" id="JAD36805.1"/>
    </source>
</evidence>
<dbReference type="AlphaFoldDB" id="A0A0A8ZJ91"/>
<name>A0A0A8ZJ91_ARUDO</name>
<reference evidence="1" key="1">
    <citation type="submission" date="2014-09" db="EMBL/GenBank/DDBJ databases">
        <authorList>
            <person name="Magalhaes I.L.F."/>
            <person name="Oliveira U."/>
            <person name="Santos F.R."/>
            <person name="Vidigal T.H.D.A."/>
            <person name="Brescovit A.D."/>
            <person name="Santos A.J."/>
        </authorList>
    </citation>
    <scope>NUCLEOTIDE SEQUENCE</scope>
    <source>
        <tissue evidence="1">Shoot tissue taken approximately 20 cm above the soil surface</tissue>
    </source>
</reference>
<protein>
    <submittedName>
        <fullName evidence="1">Uncharacterized protein</fullName>
    </submittedName>
</protein>
<dbReference type="EMBL" id="GBRH01261090">
    <property type="protein sequence ID" value="JAD36805.1"/>
    <property type="molecule type" value="Transcribed_RNA"/>
</dbReference>
<accession>A0A0A8ZJ91</accession>
<organism evidence="1">
    <name type="scientific">Arundo donax</name>
    <name type="common">Giant reed</name>
    <name type="synonym">Donax arundinaceus</name>
    <dbReference type="NCBI Taxonomy" id="35708"/>
    <lineage>
        <taxon>Eukaryota</taxon>
        <taxon>Viridiplantae</taxon>
        <taxon>Streptophyta</taxon>
        <taxon>Embryophyta</taxon>
        <taxon>Tracheophyta</taxon>
        <taxon>Spermatophyta</taxon>
        <taxon>Magnoliopsida</taxon>
        <taxon>Liliopsida</taxon>
        <taxon>Poales</taxon>
        <taxon>Poaceae</taxon>
        <taxon>PACMAD clade</taxon>
        <taxon>Arundinoideae</taxon>
        <taxon>Arundineae</taxon>
        <taxon>Arundo</taxon>
    </lineage>
</organism>